<feature type="region of interest" description="Disordered" evidence="1">
    <location>
        <begin position="111"/>
        <end position="141"/>
    </location>
</feature>
<evidence type="ECO:0000313" key="2">
    <source>
        <dbReference type="EMBL" id="EZG61408.1"/>
    </source>
</evidence>
<dbReference type="EMBL" id="AFNH02000668">
    <property type="protein sequence ID" value="EZG61408.1"/>
    <property type="molecule type" value="Genomic_DNA"/>
</dbReference>
<dbReference type="RefSeq" id="XP_011130768.1">
    <property type="nucleotide sequence ID" value="XM_011132466.1"/>
</dbReference>
<gene>
    <name evidence="2" type="ORF">GNI_089080</name>
</gene>
<reference evidence="2" key="1">
    <citation type="submission" date="2013-12" db="EMBL/GenBank/DDBJ databases">
        <authorList>
            <person name="Omoto C.K."/>
            <person name="Sibley D."/>
            <person name="Venepally P."/>
            <person name="Hadjithomas M."/>
            <person name="Karamycheva S."/>
            <person name="Brunk B."/>
            <person name="Roos D."/>
            <person name="Caler E."/>
            <person name="Lorenzi H."/>
        </authorList>
    </citation>
    <scope>NUCLEOTIDE SEQUENCE</scope>
</reference>
<accession>A0A023B5M3</accession>
<comment type="caution">
    <text evidence="2">The sequence shown here is derived from an EMBL/GenBank/DDBJ whole genome shotgun (WGS) entry which is preliminary data.</text>
</comment>
<evidence type="ECO:0000313" key="3">
    <source>
        <dbReference type="Proteomes" id="UP000019763"/>
    </source>
</evidence>
<dbReference type="Proteomes" id="UP000019763">
    <property type="component" value="Unassembled WGS sequence"/>
</dbReference>
<sequence>MVLLKLKANPQVVEVTCASDDVSIPDNVELVLPIYEEAMVQLHKLVESNEQMAEYDPHKKDQDVQLAIAENRLAVIRRENLMERCMNKLQQLDPDLWGLLKADPAAATKAAAATGAEVEEETEKESVNYFEESVGEERAES</sequence>
<evidence type="ECO:0000256" key="1">
    <source>
        <dbReference type="SAM" id="MobiDB-lite"/>
    </source>
</evidence>
<dbReference type="GeneID" id="22913181"/>
<proteinExistence type="predicted"/>
<dbReference type="AlphaFoldDB" id="A0A023B5M3"/>
<keyword evidence="3" id="KW-1185">Reference proteome</keyword>
<name>A0A023B5M3_GRENI</name>
<organism evidence="2 3">
    <name type="scientific">Gregarina niphandrodes</name>
    <name type="common">Septate eugregarine</name>
    <dbReference type="NCBI Taxonomy" id="110365"/>
    <lineage>
        <taxon>Eukaryota</taxon>
        <taxon>Sar</taxon>
        <taxon>Alveolata</taxon>
        <taxon>Apicomplexa</taxon>
        <taxon>Conoidasida</taxon>
        <taxon>Gregarinasina</taxon>
        <taxon>Eugregarinorida</taxon>
        <taxon>Gregarinidae</taxon>
        <taxon>Gregarina</taxon>
    </lineage>
</organism>
<protein>
    <submittedName>
        <fullName evidence="2">Uncharacterized protein</fullName>
    </submittedName>
</protein>
<dbReference type="VEuPathDB" id="CryptoDB:GNI_089080"/>
<dbReference type="OrthoDB" id="548474at2759"/>